<dbReference type="AlphaFoldDB" id="A0AAV4PQU9"/>
<comment type="caution">
    <text evidence="2">The sequence shown here is derived from an EMBL/GenBank/DDBJ whole genome shotgun (WGS) entry which is preliminary data.</text>
</comment>
<reference evidence="2 3" key="1">
    <citation type="submission" date="2021-06" db="EMBL/GenBank/DDBJ databases">
        <title>Caerostris darwini draft genome.</title>
        <authorList>
            <person name="Kono N."/>
            <person name="Arakawa K."/>
        </authorList>
    </citation>
    <scope>NUCLEOTIDE SEQUENCE [LARGE SCALE GENOMIC DNA]</scope>
</reference>
<name>A0AAV4PQU9_9ARAC</name>
<evidence type="ECO:0000313" key="3">
    <source>
        <dbReference type="Proteomes" id="UP001054837"/>
    </source>
</evidence>
<sequence length="134" mass="14590">MHRSHQRGRGRREGQSNPKTINKNKRTKPKLYCGGGVPSPTNKYLNTAESSADLKGKIVCPSLSRGPTAAASHYTSELRGWEAVTQSPHPILSLLLLFFAPLPRIFLQREELAARSELSSGLRVDGGRGLASTP</sequence>
<feature type="region of interest" description="Disordered" evidence="1">
    <location>
        <begin position="1"/>
        <end position="39"/>
    </location>
</feature>
<evidence type="ECO:0000256" key="1">
    <source>
        <dbReference type="SAM" id="MobiDB-lite"/>
    </source>
</evidence>
<dbReference type="EMBL" id="BPLQ01003280">
    <property type="protein sequence ID" value="GIX99295.1"/>
    <property type="molecule type" value="Genomic_DNA"/>
</dbReference>
<protein>
    <submittedName>
        <fullName evidence="2">Uncharacterized protein</fullName>
    </submittedName>
</protein>
<gene>
    <name evidence="2" type="ORF">CDAR_447731</name>
</gene>
<keyword evidence="3" id="KW-1185">Reference proteome</keyword>
<feature type="compositionally biased region" description="Basic residues" evidence="1">
    <location>
        <begin position="1"/>
        <end position="10"/>
    </location>
</feature>
<dbReference type="Proteomes" id="UP001054837">
    <property type="component" value="Unassembled WGS sequence"/>
</dbReference>
<proteinExistence type="predicted"/>
<organism evidence="2 3">
    <name type="scientific">Caerostris darwini</name>
    <dbReference type="NCBI Taxonomy" id="1538125"/>
    <lineage>
        <taxon>Eukaryota</taxon>
        <taxon>Metazoa</taxon>
        <taxon>Ecdysozoa</taxon>
        <taxon>Arthropoda</taxon>
        <taxon>Chelicerata</taxon>
        <taxon>Arachnida</taxon>
        <taxon>Araneae</taxon>
        <taxon>Araneomorphae</taxon>
        <taxon>Entelegynae</taxon>
        <taxon>Araneoidea</taxon>
        <taxon>Araneidae</taxon>
        <taxon>Caerostris</taxon>
    </lineage>
</organism>
<evidence type="ECO:0000313" key="2">
    <source>
        <dbReference type="EMBL" id="GIX99295.1"/>
    </source>
</evidence>
<accession>A0AAV4PQU9</accession>